<dbReference type="AlphaFoldDB" id="A0A438IA14"/>
<dbReference type="OrthoDB" id="693657at2759"/>
<dbReference type="SUPFAM" id="SSF52047">
    <property type="entry name" value="RNI-like"/>
    <property type="match status" value="1"/>
</dbReference>
<evidence type="ECO:0000313" key="3">
    <source>
        <dbReference type="Proteomes" id="UP000288805"/>
    </source>
</evidence>
<organism evidence="2 3">
    <name type="scientific">Vitis vinifera</name>
    <name type="common">Grape</name>
    <dbReference type="NCBI Taxonomy" id="29760"/>
    <lineage>
        <taxon>Eukaryota</taxon>
        <taxon>Viridiplantae</taxon>
        <taxon>Streptophyta</taxon>
        <taxon>Embryophyta</taxon>
        <taxon>Tracheophyta</taxon>
        <taxon>Spermatophyta</taxon>
        <taxon>Magnoliopsida</taxon>
        <taxon>eudicotyledons</taxon>
        <taxon>Gunneridae</taxon>
        <taxon>Pentapetalae</taxon>
        <taxon>rosids</taxon>
        <taxon>Vitales</taxon>
        <taxon>Vitaceae</taxon>
        <taxon>Viteae</taxon>
        <taxon>Vitis</taxon>
    </lineage>
</organism>
<comment type="caution">
    <text evidence="2">The sequence shown here is derived from an EMBL/GenBank/DDBJ whole genome shotgun (WGS) entry which is preliminary data.</text>
</comment>
<feature type="domain" description="R13L1/DRL21-like LRR repeat region" evidence="1">
    <location>
        <begin position="9"/>
        <end position="133"/>
    </location>
</feature>
<evidence type="ECO:0000313" key="2">
    <source>
        <dbReference type="EMBL" id="RVW93558.1"/>
    </source>
</evidence>
<dbReference type="Proteomes" id="UP000288805">
    <property type="component" value="Unassembled WGS sequence"/>
</dbReference>
<dbReference type="InterPro" id="IPR032675">
    <property type="entry name" value="LRR_dom_sf"/>
</dbReference>
<accession>A0A438IA14</accession>
<name>A0A438IA14_VITVI</name>
<evidence type="ECO:0000259" key="1">
    <source>
        <dbReference type="Pfam" id="PF25019"/>
    </source>
</evidence>
<dbReference type="Pfam" id="PF25019">
    <property type="entry name" value="LRR_R13L1-DRL21"/>
    <property type="match status" value="1"/>
</dbReference>
<proteinExistence type="predicted"/>
<dbReference type="PANTHER" id="PTHR47186">
    <property type="entry name" value="LEUCINE-RICH REPEAT-CONTAINING PROTEIN 57"/>
    <property type="match status" value="1"/>
</dbReference>
<sequence length="533" mass="60435">MGQKSGFRIGELRKLLEIGGRLEISKMENVVGVEDALQANMKDKKYLDKLSLNWSCGISHDAIQDDILNRLIHHPNLKKLSIQHYPGLTFPDWLGDGSFSNLMSLQLSYCGNYLILPPLGQLPCLEHIEIFGMKGVVTVGSEFYGNSSSSLHPFFPSLQTLSFSSMSNWEKWLCCGGRHGEFPRLQKLSIWRCPKFTGELPIHLPSLKELSLGNCPQLLVPTLNVPAASRLCFLRSLYKVGLPTTLKSRSISDCTKVDLLLPELFRCHHPVLENLSINGSTCDSLSLSFSILDIFPRLTDFQINDLKGLEELCISISEEDPTSLRRLRIEGCPNLVYIQLPALDSMCHEICKSSKLRLLTHTHSSLQKLHLRGIFKFGGCESVELFPKECLLPSSLTYLSIWDLPNLKSLDNKALQQLTSLLQLEIRNCPELQFSTGSVLQRLISLKELRIDWCIRLQSLTEAGLHHLTTLETLTLLDCPNLHYLTKERLPDSLSLLYVRWCPLLEQRCQFEKGQEWRYISHIPKIVINGVLF</sequence>
<dbReference type="Gene3D" id="3.80.10.10">
    <property type="entry name" value="Ribonuclease Inhibitor"/>
    <property type="match status" value="3"/>
</dbReference>
<dbReference type="PANTHER" id="PTHR47186:SF26">
    <property type="entry name" value="LEUCINE-RICH REPEAT DOMAIN, L DOMAIN-CONTAINING PROTEIN-RELATED"/>
    <property type="match status" value="1"/>
</dbReference>
<dbReference type="InterPro" id="IPR056789">
    <property type="entry name" value="LRR_R13L1-DRL21"/>
</dbReference>
<protein>
    <submittedName>
        <fullName evidence="2">Putative disease resistance RPP13-like protein 1</fullName>
    </submittedName>
</protein>
<reference evidence="2 3" key="1">
    <citation type="journal article" date="2018" name="PLoS Genet.">
        <title>Population sequencing reveals clonal diversity and ancestral inbreeding in the grapevine cultivar Chardonnay.</title>
        <authorList>
            <person name="Roach M.J."/>
            <person name="Johnson D.L."/>
            <person name="Bohlmann J."/>
            <person name="van Vuuren H.J."/>
            <person name="Jones S.J."/>
            <person name="Pretorius I.S."/>
            <person name="Schmidt S.A."/>
            <person name="Borneman A.R."/>
        </authorList>
    </citation>
    <scope>NUCLEOTIDE SEQUENCE [LARGE SCALE GENOMIC DNA]</scope>
    <source>
        <strain evidence="3">cv. Chardonnay</strain>
        <tissue evidence="2">Leaf</tissue>
    </source>
</reference>
<gene>
    <name evidence="2" type="primary">RPPL1_56</name>
    <name evidence="2" type="ORF">CK203_028923</name>
</gene>
<dbReference type="EMBL" id="QGNW01000128">
    <property type="protein sequence ID" value="RVW93558.1"/>
    <property type="molecule type" value="Genomic_DNA"/>
</dbReference>